<feature type="chain" id="PRO_5032691623" description="Receptor-like protein 51" evidence="3">
    <location>
        <begin position="22"/>
        <end position="579"/>
    </location>
</feature>
<dbReference type="EMBL" id="NMUH01001241">
    <property type="protein sequence ID" value="MQL90446.1"/>
    <property type="molecule type" value="Genomic_DNA"/>
</dbReference>
<dbReference type="Pfam" id="PF00560">
    <property type="entry name" value="LRR_1"/>
    <property type="match status" value="1"/>
</dbReference>
<dbReference type="AlphaFoldDB" id="A0A843V5C2"/>
<dbReference type="SUPFAM" id="SSF52058">
    <property type="entry name" value="L domain-like"/>
    <property type="match status" value="1"/>
</dbReference>
<keyword evidence="2" id="KW-1133">Transmembrane helix</keyword>
<feature type="compositionally biased region" description="Pro residues" evidence="1">
    <location>
        <begin position="32"/>
        <end position="52"/>
    </location>
</feature>
<dbReference type="InterPro" id="IPR053038">
    <property type="entry name" value="RLP_Defense"/>
</dbReference>
<organism evidence="4 5">
    <name type="scientific">Colocasia esculenta</name>
    <name type="common">Wild taro</name>
    <name type="synonym">Arum esculentum</name>
    <dbReference type="NCBI Taxonomy" id="4460"/>
    <lineage>
        <taxon>Eukaryota</taxon>
        <taxon>Viridiplantae</taxon>
        <taxon>Streptophyta</taxon>
        <taxon>Embryophyta</taxon>
        <taxon>Tracheophyta</taxon>
        <taxon>Spermatophyta</taxon>
        <taxon>Magnoliopsida</taxon>
        <taxon>Liliopsida</taxon>
        <taxon>Araceae</taxon>
        <taxon>Aroideae</taxon>
        <taxon>Colocasieae</taxon>
        <taxon>Colocasia</taxon>
    </lineage>
</organism>
<feature type="compositionally biased region" description="Basic and acidic residues" evidence="1">
    <location>
        <begin position="400"/>
        <end position="411"/>
    </location>
</feature>
<keyword evidence="5" id="KW-1185">Reference proteome</keyword>
<protein>
    <recommendedName>
        <fullName evidence="6">Receptor-like protein 51</fullName>
    </recommendedName>
</protein>
<feature type="region of interest" description="Disordered" evidence="1">
    <location>
        <begin position="375"/>
        <end position="411"/>
    </location>
</feature>
<dbReference type="Pfam" id="PF13855">
    <property type="entry name" value="LRR_8"/>
    <property type="match status" value="1"/>
</dbReference>
<reference evidence="4" key="1">
    <citation type="submission" date="2017-07" db="EMBL/GenBank/DDBJ databases">
        <title>Taro Niue Genome Assembly and Annotation.</title>
        <authorList>
            <person name="Atibalentja N."/>
            <person name="Keating K."/>
            <person name="Fields C.J."/>
        </authorList>
    </citation>
    <scope>NUCLEOTIDE SEQUENCE</scope>
    <source>
        <strain evidence="4">Niue_2</strain>
        <tissue evidence="4">Leaf</tissue>
    </source>
</reference>
<dbReference type="PANTHER" id="PTHR48064:SF1">
    <property type="entry name" value="RECEPTOR-LIKE PROTEIN 51-RELATED"/>
    <property type="match status" value="1"/>
</dbReference>
<keyword evidence="2" id="KW-0472">Membrane</keyword>
<dbReference type="InterPro" id="IPR001611">
    <property type="entry name" value="Leu-rich_rpt"/>
</dbReference>
<gene>
    <name evidence="4" type="ORF">Taro_023028</name>
</gene>
<evidence type="ECO:0000256" key="3">
    <source>
        <dbReference type="SAM" id="SignalP"/>
    </source>
</evidence>
<accession>A0A843V5C2</accession>
<dbReference type="Gene3D" id="3.80.10.10">
    <property type="entry name" value="Ribonuclease Inhibitor"/>
    <property type="match status" value="2"/>
</dbReference>
<feature type="transmembrane region" description="Helical" evidence="2">
    <location>
        <begin position="417"/>
        <end position="438"/>
    </location>
</feature>
<dbReference type="OrthoDB" id="676979at2759"/>
<feature type="region of interest" description="Disordered" evidence="1">
    <location>
        <begin position="27"/>
        <end position="62"/>
    </location>
</feature>
<comment type="caution">
    <text evidence="4">The sequence shown here is derived from an EMBL/GenBank/DDBJ whole genome shotgun (WGS) entry which is preliminary data.</text>
</comment>
<sequence length="579" mass="61582">MGEPRWGLLALLSVLLPYATAAAAAAGGISPAPSPKAPPSRPSAPSARPSPTPATSSSSLLDPKQLTALQSMNLPTTRDPCSLPPPHNFSSCDSAAPFRHVVALTLSNCSSDLDISTTALRALSPTLRSLSFIHCPVPPVKLPSQLASSLLSFSCVASLRRLTGVWLSRLPNLTELTVTDVQINASGPAIVLSQMRRLRTLTISRANLTGFLPRHWHPLNLTRVDLSDNQLKGPIHGSIGMLQSLEFLDVSSNSLTGVLPVAIANMVSLKNVSLARNSLSGPIPETISEMTALVHLDLSSNQFNGSLPKFLTEMKGLKYLNLENNDFHGVFPYNTSFIKRLEVFKVGGNSNLCYNHTLLTSRLKLGISPCDKYGQPLSPPPSRTAPSDSSDYQGYGDGDSGDRSSRGDGGHHGPNKIVLGVAIGLSCLVFLIIFIVCLSKLPPFSFSPSSRSLLNNVIGHNAKAGGVEGADAPHTVPLRVRQPRRGDAAALQIAGPGTKWALKGLEGGSVPPHFALDVRGLLYPHRGEEGGAVARRSRLRGHLETSIRMVLPLVPEHVLKGVAESVRRGENPTLLPPPC</sequence>
<dbReference type="FunFam" id="3.80.10.10:FF:001678">
    <property type="entry name" value="Calmodulin-binding receptor kinase CaMRLK"/>
    <property type="match status" value="1"/>
</dbReference>
<feature type="signal peptide" evidence="3">
    <location>
        <begin position="1"/>
        <end position="21"/>
    </location>
</feature>
<evidence type="ECO:0000256" key="2">
    <source>
        <dbReference type="SAM" id="Phobius"/>
    </source>
</evidence>
<keyword evidence="3" id="KW-0732">Signal</keyword>
<dbReference type="InterPro" id="IPR032675">
    <property type="entry name" value="LRR_dom_sf"/>
</dbReference>
<name>A0A843V5C2_COLES</name>
<evidence type="ECO:0008006" key="6">
    <source>
        <dbReference type="Google" id="ProtNLM"/>
    </source>
</evidence>
<dbReference type="PANTHER" id="PTHR48064">
    <property type="entry name" value="OS01G0750400 PROTEIN"/>
    <property type="match status" value="1"/>
</dbReference>
<evidence type="ECO:0000313" key="4">
    <source>
        <dbReference type="EMBL" id="MQL90446.1"/>
    </source>
</evidence>
<evidence type="ECO:0000313" key="5">
    <source>
        <dbReference type="Proteomes" id="UP000652761"/>
    </source>
</evidence>
<evidence type="ECO:0000256" key="1">
    <source>
        <dbReference type="SAM" id="MobiDB-lite"/>
    </source>
</evidence>
<dbReference type="Proteomes" id="UP000652761">
    <property type="component" value="Unassembled WGS sequence"/>
</dbReference>
<proteinExistence type="predicted"/>
<keyword evidence="2" id="KW-0812">Transmembrane</keyword>